<dbReference type="AlphaFoldDB" id="S8CJU5"/>
<name>S8CJU5_9LAMI</name>
<organism evidence="1 2">
    <name type="scientific">Genlisea aurea</name>
    <dbReference type="NCBI Taxonomy" id="192259"/>
    <lineage>
        <taxon>Eukaryota</taxon>
        <taxon>Viridiplantae</taxon>
        <taxon>Streptophyta</taxon>
        <taxon>Embryophyta</taxon>
        <taxon>Tracheophyta</taxon>
        <taxon>Spermatophyta</taxon>
        <taxon>Magnoliopsida</taxon>
        <taxon>eudicotyledons</taxon>
        <taxon>Gunneridae</taxon>
        <taxon>Pentapetalae</taxon>
        <taxon>asterids</taxon>
        <taxon>lamiids</taxon>
        <taxon>Lamiales</taxon>
        <taxon>Lentibulariaceae</taxon>
        <taxon>Genlisea</taxon>
    </lineage>
</organism>
<proteinExistence type="predicted"/>
<dbReference type="EMBL" id="AUSU01003110">
    <property type="protein sequence ID" value="EPS67444.1"/>
    <property type="molecule type" value="Genomic_DNA"/>
</dbReference>
<comment type="caution">
    <text evidence="1">The sequence shown here is derived from an EMBL/GenBank/DDBJ whole genome shotgun (WGS) entry which is preliminary data.</text>
</comment>
<sequence>MVQRTRRMAVCEDRGGGDAEDFLSEDAVGSSSQSRCLPISSPPAGAVGLDLNGGTNCICHAVSRFDTLAGVAIRYGVEVRNHLPRVDYRI</sequence>
<protein>
    <submittedName>
        <fullName evidence="1">Uncharacterized protein</fullName>
    </submittedName>
</protein>
<evidence type="ECO:0000313" key="2">
    <source>
        <dbReference type="Proteomes" id="UP000015453"/>
    </source>
</evidence>
<dbReference type="Proteomes" id="UP000015453">
    <property type="component" value="Unassembled WGS sequence"/>
</dbReference>
<gene>
    <name evidence="1" type="ORF">M569_07332</name>
</gene>
<accession>S8CJU5</accession>
<keyword evidence="2" id="KW-1185">Reference proteome</keyword>
<evidence type="ECO:0000313" key="1">
    <source>
        <dbReference type="EMBL" id="EPS67444.1"/>
    </source>
</evidence>
<dbReference type="OrthoDB" id="538216at2759"/>
<reference evidence="1 2" key="1">
    <citation type="journal article" date="2013" name="BMC Genomics">
        <title>The miniature genome of a carnivorous plant Genlisea aurea contains a low number of genes and short non-coding sequences.</title>
        <authorList>
            <person name="Leushkin E.V."/>
            <person name="Sutormin R.A."/>
            <person name="Nabieva E.R."/>
            <person name="Penin A.A."/>
            <person name="Kondrashov A.S."/>
            <person name="Logacheva M.D."/>
        </authorList>
    </citation>
    <scope>NUCLEOTIDE SEQUENCE [LARGE SCALE GENOMIC DNA]</scope>
</reference>